<feature type="compositionally biased region" description="Polar residues" evidence="1">
    <location>
        <begin position="191"/>
        <end position="201"/>
    </location>
</feature>
<sequence>MPVLSNDPEYDHDSHSESDSSDSEMGPLQGFFSQMSQKFDDEPSQPASKEFKRLCKTENLTGFEQREAYRKYKDALVMQFNYNYGTDENNLEAWQHLCRIVGIDPPPRDLREARQAVKETHVNLVELTEGIDGREVTVFPTEKDLSDYTMGNGLFFPSSNFKAGNLLRHLLRRILNPREDPDPTKARQKRTFSGVQRYNHY</sequence>
<evidence type="ECO:0000256" key="1">
    <source>
        <dbReference type="SAM" id="MobiDB-lite"/>
    </source>
</evidence>
<dbReference type="PANTHER" id="PTHR38846:SF1">
    <property type="entry name" value="C3H1-TYPE DOMAIN-CONTAINING PROTEIN"/>
    <property type="match status" value="1"/>
</dbReference>
<evidence type="ECO:0000313" key="2">
    <source>
        <dbReference type="EMBL" id="TFK21862.1"/>
    </source>
</evidence>
<gene>
    <name evidence="2" type="ORF">FA15DRAFT_758437</name>
</gene>
<feature type="compositionally biased region" description="Basic and acidic residues" evidence="1">
    <location>
        <begin position="9"/>
        <end position="18"/>
    </location>
</feature>
<dbReference type="AlphaFoldDB" id="A0A5C3KNJ6"/>
<keyword evidence="3" id="KW-1185">Reference proteome</keyword>
<proteinExistence type="predicted"/>
<dbReference type="OrthoDB" id="6105938at2759"/>
<dbReference type="Proteomes" id="UP000307440">
    <property type="component" value="Unassembled WGS sequence"/>
</dbReference>
<dbReference type="PANTHER" id="PTHR38846">
    <property type="entry name" value="C3H1-TYPE DOMAIN-CONTAINING PROTEIN"/>
    <property type="match status" value="1"/>
</dbReference>
<feature type="region of interest" description="Disordered" evidence="1">
    <location>
        <begin position="177"/>
        <end position="201"/>
    </location>
</feature>
<name>A0A5C3KNJ6_COPMA</name>
<dbReference type="STRING" id="230819.A0A5C3KNJ6"/>
<organism evidence="2 3">
    <name type="scientific">Coprinopsis marcescibilis</name>
    <name type="common">Agaric fungus</name>
    <name type="synonym">Psathyrella marcescibilis</name>
    <dbReference type="NCBI Taxonomy" id="230819"/>
    <lineage>
        <taxon>Eukaryota</taxon>
        <taxon>Fungi</taxon>
        <taxon>Dikarya</taxon>
        <taxon>Basidiomycota</taxon>
        <taxon>Agaricomycotina</taxon>
        <taxon>Agaricomycetes</taxon>
        <taxon>Agaricomycetidae</taxon>
        <taxon>Agaricales</taxon>
        <taxon>Agaricineae</taxon>
        <taxon>Psathyrellaceae</taxon>
        <taxon>Coprinopsis</taxon>
    </lineage>
</organism>
<reference evidence="2 3" key="1">
    <citation type="journal article" date="2019" name="Nat. Ecol. Evol.">
        <title>Megaphylogeny resolves global patterns of mushroom evolution.</title>
        <authorList>
            <person name="Varga T."/>
            <person name="Krizsan K."/>
            <person name="Foldi C."/>
            <person name="Dima B."/>
            <person name="Sanchez-Garcia M."/>
            <person name="Sanchez-Ramirez S."/>
            <person name="Szollosi G.J."/>
            <person name="Szarkandi J.G."/>
            <person name="Papp V."/>
            <person name="Albert L."/>
            <person name="Andreopoulos W."/>
            <person name="Angelini C."/>
            <person name="Antonin V."/>
            <person name="Barry K.W."/>
            <person name="Bougher N.L."/>
            <person name="Buchanan P."/>
            <person name="Buyck B."/>
            <person name="Bense V."/>
            <person name="Catcheside P."/>
            <person name="Chovatia M."/>
            <person name="Cooper J."/>
            <person name="Damon W."/>
            <person name="Desjardin D."/>
            <person name="Finy P."/>
            <person name="Geml J."/>
            <person name="Haridas S."/>
            <person name="Hughes K."/>
            <person name="Justo A."/>
            <person name="Karasinski D."/>
            <person name="Kautmanova I."/>
            <person name="Kiss B."/>
            <person name="Kocsube S."/>
            <person name="Kotiranta H."/>
            <person name="LaButti K.M."/>
            <person name="Lechner B.E."/>
            <person name="Liimatainen K."/>
            <person name="Lipzen A."/>
            <person name="Lukacs Z."/>
            <person name="Mihaltcheva S."/>
            <person name="Morgado L.N."/>
            <person name="Niskanen T."/>
            <person name="Noordeloos M.E."/>
            <person name="Ohm R.A."/>
            <person name="Ortiz-Santana B."/>
            <person name="Ovrebo C."/>
            <person name="Racz N."/>
            <person name="Riley R."/>
            <person name="Savchenko A."/>
            <person name="Shiryaev A."/>
            <person name="Soop K."/>
            <person name="Spirin V."/>
            <person name="Szebenyi C."/>
            <person name="Tomsovsky M."/>
            <person name="Tulloss R.E."/>
            <person name="Uehling J."/>
            <person name="Grigoriev I.V."/>
            <person name="Vagvolgyi C."/>
            <person name="Papp T."/>
            <person name="Martin F.M."/>
            <person name="Miettinen O."/>
            <person name="Hibbett D.S."/>
            <person name="Nagy L.G."/>
        </authorList>
    </citation>
    <scope>NUCLEOTIDE SEQUENCE [LARGE SCALE GENOMIC DNA]</scope>
    <source>
        <strain evidence="2 3">CBS 121175</strain>
    </source>
</reference>
<dbReference type="EMBL" id="ML210256">
    <property type="protein sequence ID" value="TFK21862.1"/>
    <property type="molecule type" value="Genomic_DNA"/>
</dbReference>
<feature type="region of interest" description="Disordered" evidence="1">
    <location>
        <begin position="1"/>
        <end position="49"/>
    </location>
</feature>
<protein>
    <submittedName>
        <fullName evidence="2">Uncharacterized protein</fullName>
    </submittedName>
</protein>
<accession>A0A5C3KNJ6</accession>
<evidence type="ECO:0000313" key="3">
    <source>
        <dbReference type="Proteomes" id="UP000307440"/>
    </source>
</evidence>